<keyword evidence="4" id="KW-0482">Metalloprotease</keyword>
<evidence type="ECO:0000259" key="5">
    <source>
        <dbReference type="Pfam" id="PF01523"/>
    </source>
</evidence>
<dbReference type="GO" id="GO:0008237">
    <property type="term" value="F:metallopeptidase activity"/>
    <property type="evidence" value="ECO:0007669"/>
    <property type="project" value="UniProtKB-KW"/>
</dbReference>
<dbReference type="InterPro" id="IPR002510">
    <property type="entry name" value="Metalloprtase-TldD/E_N"/>
</dbReference>
<organism evidence="8 9">
    <name type="scientific">Candidatus Coprenecus avistercoris</name>
    <dbReference type="NCBI Taxonomy" id="2840730"/>
    <lineage>
        <taxon>Bacteria</taxon>
        <taxon>Pseudomonadati</taxon>
        <taxon>Bacteroidota</taxon>
        <taxon>Bacteroidia</taxon>
        <taxon>Bacteroidales</taxon>
        <taxon>Rikenellaceae</taxon>
        <taxon>Rikenellaceae incertae sedis</taxon>
        <taxon>Candidatus Coprenecus</taxon>
    </lineage>
</organism>
<gene>
    <name evidence="8" type="ORF">IAC94_08590</name>
</gene>
<keyword evidence="2" id="KW-0645">Protease</keyword>
<dbReference type="GO" id="GO:0006508">
    <property type="term" value="P:proteolysis"/>
    <property type="evidence" value="ECO:0007669"/>
    <property type="project" value="UniProtKB-KW"/>
</dbReference>
<dbReference type="SUPFAM" id="SSF111283">
    <property type="entry name" value="Putative modulator of DNA gyrase, PmbA/TldD"/>
    <property type="match status" value="1"/>
</dbReference>
<evidence type="ECO:0000256" key="2">
    <source>
        <dbReference type="ARBA" id="ARBA00022670"/>
    </source>
</evidence>
<dbReference type="Proteomes" id="UP000886744">
    <property type="component" value="Unassembled WGS sequence"/>
</dbReference>
<dbReference type="InterPro" id="IPR051463">
    <property type="entry name" value="Peptidase_U62_metallo"/>
</dbReference>
<evidence type="ECO:0000259" key="7">
    <source>
        <dbReference type="Pfam" id="PF19290"/>
    </source>
</evidence>
<dbReference type="Gene3D" id="3.30.2290.10">
    <property type="entry name" value="PmbA/TldD superfamily"/>
    <property type="match status" value="1"/>
</dbReference>
<evidence type="ECO:0000256" key="1">
    <source>
        <dbReference type="ARBA" id="ARBA00005836"/>
    </source>
</evidence>
<dbReference type="InterPro" id="IPR035068">
    <property type="entry name" value="TldD/PmbA_N"/>
</dbReference>
<reference evidence="8" key="1">
    <citation type="submission" date="2020-10" db="EMBL/GenBank/DDBJ databases">
        <authorList>
            <person name="Gilroy R."/>
        </authorList>
    </citation>
    <scope>NUCLEOTIDE SEQUENCE</scope>
    <source>
        <strain evidence="8">ChiHjej13B12-12457</strain>
    </source>
</reference>
<accession>A0A9D1E2C7</accession>
<feature type="domain" description="Metalloprotease TldD/E central" evidence="7">
    <location>
        <begin position="133"/>
        <end position="232"/>
    </location>
</feature>
<dbReference type="EMBL" id="DVHI01000103">
    <property type="protein sequence ID" value="HIR63555.1"/>
    <property type="molecule type" value="Genomic_DNA"/>
</dbReference>
<dbReference type="Pfam" id="PF01523">
    <property type="entry name" value="PmbA_TldD_1st"/>
    <property type="match status" value="1"/>
</dbReference>
<evidence type="ECO:0000313" key="9">
    <source>
        <dbReference type="Proteomes" id="UP000886744"/>
    </source>
</evidence>
<comment type="caution">
    <text evidence="8">The sequence shown here is derived from an EMBL/GenBank/DDBJ whole genome shotgun (WGS) entry which is preliminary data.</text>
</comment>
<evidence type="ECO:0000256" key="3">
    <source>
        <dbReference type="ARBA" id="ARBA00022801"/>
    </source>
</evidence>
<dbReference type="InterPro" id="IPR025502">
    <property type="entry name" value="TldD"/>
</dbReference>
<dbReference type="AlphaFoldDB" id="A0A9D1E2C7"/>
<evidence type="ECO:0000259" key="6">
    <source>
        <dbReference type="Pfam" id="PF19289"/>
    </source>
</evidence>
<proteinExistence type="inferred from homology"/>
<comment type="similarity">
    <text evidence="1">Belongs to the peptidase U62 family.</text>
</comment>
<dbReference type="PANTHER" id="PTHR30624">
    <property type="entry name" value="UNCHARACTERIZED PROTEIN TLDD AND PMBA"/>
    <property type="match status" value="1"/>
</dbReference>
<reference evidence="8" key="2">
    <citation type="journal article" date="2021" name="PeerJ">
        <title>Extensive microbial diversity within the chicken gut microbiome revealed by metagenomics and culture.</title>
        <authorList>
            <person name="Gilroy R."/>
            <person name="Ravi A."/>
            <person name="Getino M."/>
            <person name="Pursley I."/>
            <person name="Horton D.L."/>
            <person name="Alikhan N.F."/>
            <person name="Baker D."/>
            <person name="Gharbi K."/>
            <person name="Hall N."/>
            <person name="Watson M."/>
            <person name="Adriaenssens E.M."/>
            <person name="Foster-Nyarko E."/>
            <person name="Jarju S."/>
            <person name="Secka A."/>
            <person name="Antonio M."/>
            <person name="Oren A."/>
            <person name="Chaudhuri R.R."/>
            <person name="La Ragione R."/>
            <person name="Hildebrand F."/>
            <person name="Pallen M.J."/>
        </authorList>
    </citation>
    <scope>NUCLEOTIDE SEQUENCE</scope>
    <source>
        <strain evidence="8">ChiHjej13B12-12457</strain>
    </source>
</reference>
<evidence type="ECO:0000256" key="4">
    <source>
        <dbReference type="ARBA" id="ARBA00023049"/>
    </source>
</evidence>
<dbReference type="InterPro" id="IPR036059">
    <property type="entry name" value="TldD/PmbA_sf"/>
</dbReference>
<dbReference type="PIRSF" id="PIRSF004919">
    <property type="entry name" value="TldD"/>
    <property type="match status" value="1"/>
</dbReference>
<dbReference type="GO" id="GO:0005829">
    <property type="term" value="C:cytosol"/>
    <property type="evidence" value="ECO:0007669"/>
    <property type="project" value="TreeGrafter"/>
</dbReference>
<name>A0A9D1E2C7_9BACT</name>
<dbReference type="InterPro" id="IPR045570">
    <property type="entry name" value="Metalloprtase-TldD/E_cen_dom"/>
</dbReference>
<protein>
    <submittedName>
        <fullName evidence="8">TldD/PmbA family protein</fullName>
    </submittedName>
</protein>
<feature type="domain" description="Metalloprotease TldD/E C-terminal" evidence="6">
    <location>
        <begin position="246"/>
        <end position="478"/>
    </location>
</feature>
<evidence type="ECO:0000313" key="8">
    <source>
        <dbReference type="EMBL" id="HIR63555.1"/>
    </source>
</evidence>
<keyword evidence="3" id="KW-0378">Hydrolase</keyword>
<sequence>MNSSRPDTSYSGIFGIGPSEARRLLSAALSKGGDYADIFCEHTVNNELSLRDGEVNSARSNIDFGVGIRVLSGDRTGYAFSESTRMEDLMRAASTAAEIARDSSSKVSLPEDCTPVDYANHYPLLSDSSDWERHTVEEKKEYLLMLRDLIQQASERVINITGRIGDQQTRILFFNSLGQCFTDMRPMALMSATVVMQEGSRMENFYASKSYRKGFDFLSQELVQALADDVVKGCNRLFEASRPPCGEMPVVMGAGGSGILLHEAIGHSFEADFNRKGTSIFSDRMGKLICNHDINIVDDGTLPYFRGSVNVDDEGVPGQKTYMVRNGVLNSYLHDRISARHYGVAPTGNGRRESFRYMPIPRMRSTYMENGPATEEDLIRSVKKGIYVDNFANGQVQIGAGDFTFYVKSGYMIEDGHLTRPIKDTNIIGNGPEALAAITGVAGNLIVDDSTWTCGKGQYCPVSCGMPSVLVSKLNVGGINE</sequence>
<dbReference type="PANTHER" id="PTHR30624:SF4">
    <property type="entry name" value="METALLOPROTEASE TLDD"/>
    <property type="match status" value="1"/>
</dbReference>
<feature type="domain" description="Metalloprotease TldD/E N-terminal" evidence="5">
    <location>
        <begin position="36"/>
        <end position="100"/>
    </location>
</feature>
<dbReference type="Pfam" id="PF19290">
    <property type="entry name" value="PmbA_TldD_2nd"/>
    <property type="match status" value="1"/>
</dbReference>
<dbReference type="InterPro" id="IPR045569">
    <property type="entry name" value="Metalloprtase-TldD/E_C"/>
</dbReference>
<dbReference type="Pfam" id="PF19289">
    <property type="entry name" value="PmbA_TldD_3rd"/>
    <property type="match status" value="1"/>
</dbReference>